<dbReference type="AlphaFoldDB" id="A0A0B7JTF2"/>
<reference evidence="3" key="1">
    <citation type="submission" date="2015-01" db="EMBL/GenBank/DDBJ databases">
        <authorList>
            <person name="Durling Mikael"/>
        </authorList>
    </citation>
    <scope>NUCLEOTIDE SEQUENCE</scope>
</reference>
<dbReference type="Pfam" id="PF08881">
    <property type="entry name" value="CVNH"/>
    <property type="match status" value="1"/>
</dbReference>
<dbReference type="SUPFAM" id="SSF51322">
    <property type="entry name" value="Cyanovirin-N"/>
    <property type="match status" value="1"/>
</dbReference>
<evidence type="ECO:0000256" key="1">
    <source>
        <dbReference type="SAM" id="SignalP"/>
    </source>
</evidence>
<dbReference type="InterPro" id="IPR036673">
    <property type="entry name" value="Cyanovirin-N_sf"/>
</dbReference>
<name>A0A0B7JTF2_BIOOC</name>
<protein>
    <recommendedName>
        <fullName evidence="2">Cyanovirin-N domain-containing protein</fullName>
    </recommendedName>
</protein>
<dbReference type="EMBL" id="CDPU01000010">
    <property type="protein sequence ID" value="CEO48244.1"/>
    <property type="molecule type" value="Genomic_DNA"/>
</dbReference>
<organism evidence="3">
    <name type="scientific">Bionectria ochroleuca</name>
    <name type="common">Gliocladium roseum</name>
    <dbReference type="NCBI Taxonomy" id="29856"/>
    <lineage>
        <taxon>Eukaryota</taxon>
        <taxon>Fungi</taxon>
        <taxon>Dikarya</taxon>
        <taxon>Ascomycota</taxon>
        <taxon>Pezizomycotina</taxon>
        <taxon>Sordariomycetes</taxon>
        <taxon>Hypocreomycetidae</taxon>
        <taxon>Hypocreales</taxon>
        <taxon>Bionectriaceae</taxon>
        <taxon>Clonostachys</taxon>
    </lineage>
</organism>
<keyword evidence="1" id="KW-0732">Signal</keyword>
<gene>
    <name evidence="3" type="ORF">BN869_000004301_1</name>
</gene>
<feature type="chain" id="PRO_5002117690" description="Cyanovirin-N domain-containing protein" evidence="1">
    <location>
        <begin position="18"/>
        <end position="130"/>
    </location>
</feature>
<evidence type="ECO:0000259" key="2">
    <source>
        <dbReference type="SMART" id="SM01111"/>
    </source>
</evidence>
<dbReference type="InterPro" id="IPR011058">
    <property type="entry name" value="Cyanovirin-N"/>
</dbReference>
<proteinExistence type="predicted"/>
<sequence length="130" mass="13563">MAIRTAVILSLIGSTFAQISKSCVDIALDSATNVLSAKCTPADHSAAVPTSLDLNLCIGYDGSQLTATRPGNFGTSCSGCSLYTGPDPWYLTEVYWISCTCTGQSAASTINLEVASAHQYITNNNGKLTC</sequence>
<dbReference type="SMART" id="SM01111">
    <property type="entry name" value="CVNH"/>
    <property type="match status" value="1"/>
</dbReference>
<evidence type="ECO:0000313" key="3">
    <source>
        <dbReference type="EMBL" id="CEO48244.1"/>
    </source>
</evidence>
<feature type="domain" description="Cyanovirin-N" evidence="2">
    <location>
        <begin position="20"/>
        <end position="130"/>
    </location>
</feature>
<dbReference type="Gene3D" id="2.30.60.10">
    <property type="entry name" value="Cyanovirin-N"/>
    <property type="match status" value="1"/>
</dbReference>
<accession>A0A0B7JTF2</accession>
<feature type="signal peptide" evidence="1">
    <location>
        <begin position="1"/>
        <end position="17"/>
    </location>
</feature>